<accession>A0A9N8HJE8</accession>
<gene>
    <name evidence="2" type="ORF">SEMRO_855_G211420.1</name>
</gene>
<dbReference type="Proteomes" id="UP001153069">
    <property type="component" value="Unassembled WGS sequence"/>
</dbReference>
<evidence type="ECO:0000313" key="2">
    <source>
        <dbReference type="EMBL" id="CAB9517418.1"/>
    </source>
</evidence>
<organism evidence="2 3">
    <name type="scientific">Seminavis robusta</name>
    <dbReference type="NCBI Taxonomy" id="568900"/>
    <lineage>
        <taxon>Eukaryota</taxon>
        <taxon>Sar</taxon>
        <taxon>Stramenopiles</taxon>
        <taxon>Ochrophyta</taxon>
        <taxon>Bacillariophyta</taxon>
        <taxon>Bacillariophyceae</taxon>
        <taxon>Bacillariophycidae</taxon>
        <taxon>Naviculales</taxon>
        <taxon>Naviculaceae</taxon>
        <taxon>Seminavis</taxon>
    </lineage>
</organism>
<dbReference type="EMBL" id="CAICTM010000854">
    <property type="protein sequence ID" value="CAB9517418.1"/>
    <property type="molecule type" value="Genomic_DNA"/>
</dbReference>
<dbReference type="Gene3D" id="3.10.20.300">
    <property type="entry name" value="mk0293 like domain"/>
    <property type="match status" value="1"/>
</dbReference>
<sequence>MNKTTFPKSCHAHWDCSKGASAFSLLEACLDAWVSWQSKITKNDGTMFLEEEALQDLTAMLQTIAPSDQAIHVVVEKSSTTTRSGMKDGGDCKSWFDFIIFTDDNDDDDNSAGPDLSLEKARSTLETSRLPERIQKQALAVVGLREKANFQHRTPKHSQSGTRQEEESNFLFLLVGILHLWEKLPIVMGQSSTAVSLSPLPCEDADGETLQLLIGLPTNPQGKGLVTPTAVAILNTLCPSTSPPALNPTMTLQAVGMGAVDSSNFVRLLLGPMIHRQPSSTQATVAAEETTLPWKQDSLIHMESNLDDITAESLAFAIELLLKNQAVDAWVTPIVMKKGRSAHTLHCLCRSEAQSLPSLRRGSSDNTTTTTPAWEKLLQLMFRHTTTLGVRIQRDVERIALHRSVVTAQTSYVDTSREGQVDVKIGYMGGPNHNNTNVVSVKAEFDHCRDISLETGIPIQQVAAEAVHIAYTNINKMDAGA</sequence>
<evidence type="ECO:0000313" key="3">
    <source>
        <dbReference type="Proteomes" id="UP001153069"/>
    </source>
</evidence>
<evidence type="ECO:0000256" key="1">
    <source>
        <dbReference type="ARBA" id="ARBA00022596"/>
    </source>
</evidence>
<dbReference type="Pfam" id="PF01969">
    <property type="entry name" value="Ni_insertion"/>
    <property type="match status" value="2"/>
</dbReference>
<protein>
    <submittedName>
        <fullName evidence="2">Pyridinium-3,5-bisthiocarboxylic acid mononucleotide nickel insertion protein</fullName>
    </submittedName>
</protein>
<comment type="caution">
    <text evidence="2">The sequence shown here is derived from an EMBL/GenBank/DDBJ whole genome shotgun (WGS) entry which is preliminary data.</text>
</comment>
<dbReference type="Gene3D" id="3.30.70.1380">
    <property type="entry name" value="Transcriptional regulatory protein pf0864 domain like"/>
    <property type="match status" value="1"/>
</dbReference>
<dbReference type="AlphaFoldDB" id="A0A9N8HJE8"/>
<keyword evidence="3" id="KW-1185">Reference proteome</keyword>
<keyword evidence="1" id="KW-0533">Nickel</keyword>
<dbReference type="OrthoDB" id="44529at2759"/>
<proteinExistence type="predicted"/>
<dbReference type="InterPro" id="IPR002822">
    <property type="entry name" value="Ni_insertion"/>
</dbReference>
<dbReference type="PANTHER" id="PTHR36566:SF1">
    <property type="entry name" value="PYRIDINIUM-3,5-BISTHIOCARBOXYLIC ACID MONONUCLEOTIDE NICKEL INSERTION PROTEIN"/>
    <property type="match status" value="1"/>
</dbReference>
<reference evidence="2" key="1">
    <citation type="submission" date="2020-06" db="EMBL/GenBank/DDBJ databases">
        <authorList>
            <consortium name="Plant Systems Biology data submission"/>
        </authorList>
    </citation>
    <scope>NUCLEOTIDE SEQUENCE</scope>
    <source>
        <strain evidence="2">D6</strain>
    </source>
</reference>
<name>A0A9N8HJE8_9STRA</name>
<dbReference type="PANTHER" id="PTHR36566">
    <property type="entry name" value="NICKEL INSERTION PROTEIN-RELATED"/>
    <property type="match status" value="1"/>
</dbReference>